<gene>
    <name evidence="2" type="ORF">ACD_2C00263G0001</name>
</gene>
<proteinExistence type="predicted"/>
<feature type="coiled-coil region" evidence="1">
    <location>
        <begin position="55"/>
        <end position="89"/>
    </location>
</feature>
<reference evidence="2" key="1">
    <citation type="journal article" date="2012" name="Science">
        <title>Fermentation, hydrogen, and sulfur metabolism in multiple uncultivated bacterial phyla.</title>
        <authorList>
            <person name="Wrighton K.C."/>
            <person name="Thomas B.C."/>
            <person name="Sharon I."/>
            <person name="Miller C.S."/>
            <person name="Castelle C.J."/>
            <person name="VerBerkmoes N.C."/>
            <person name="Wilkins M.J."/>
            <person name="Hettich R.L."/>
            <person name="Lipton M.S."/>
            <person name="Williams K.H."/>
            <person name="Long P.E."/>
            <person name="Banfield J.F."/>
        </authorList>
    </citation>
    <scope>NUCLEOTIDE SEQUENCE [LARGE SCALE GENOMIC DNA]</scope>
</reference>
<name>K2GZI7_9BACT</name>
<organism evidence="2">
    <name type="scientific">uncultured bacterium</name>
    <name type="common">gcode 4</name>
    <dbReference type="NCBI Taxonomy" id="1234023"/>
    <lineage>
        <taxon>Bacteria</taxon>
        <taxon>environmental samples</taxon>
    </lineage>
</organism>
<protein>
    <submittedName>
        <fullName evidence="2">Uncharacterized protein</fullName>
    </submittedName>
</protein>
<accession>K2GZI7</accession>
<sequence>MRTILDEMGRVTDMEVTREMALIEKPYREKKRLIKLFRWRASVILEWEKLSEAYLSEIIERMRIEDEEMKEAERLKDLAEEERLRESARIKMIEELSAPSDLVGEEFWEFDKRYRERNQIFYEQLSAIYEKSWIRWIQEYFGQKTYNECMDAEEVIRRLFKYNRHETFSPLIKKIAKTYLTASSYDDHSLCHLFENYGRRGGAQSSLAWFPGLYGISADLMENSIRKNGNCLTRVLSPLPIMAMEDVISWKLDEFTFRPDCLDIEWLQRQFENEYHMKLILLMHSKSPREYAIKMVGYALENHGKDADRFIEYTFLDNQLDGFLGAIAGIVWEDKALAFKSRIEKVESALSESRQQSKRETEDCLDITCVDVDDTLIKDWKINKEVLSRISESVYDWGKVVIFSSWDISIQTSRLRDLWVAEIFLPVLSKEDFKWVRVAQIIDDTKPQDQGLSCKWHIDPKRM</sequence>
<comment type="caution">
    <text evidence="2">The sequence shown here is derived from an EMBL/GenBank/DDBJ whole genome shotgun (WGS) entry which is preliminary data.</text>
</comment>
<dbReference type="AlphaFoldDB" id="K2GZI7"/>
<keyword evidence="1" id="KW-0175">Coiled coil</keyword>
<evidence type="ECO:0000313" key="2">
    <source>
        <dbReference type="EMBL" id="EKE28935.1"/>
    </source>
</evidence>
<dbReference type="EMBL" id="AMFJ01000263">
    <property type="protein sequence ID" value="EKE28935.1"/>
    <property type="molecule type" value="Genomic_DNA"/>
</dbReference>
<evidence type="ECO:0000256" key="1">
    <source>
        <dbReference type="SAM" id="Coils"/>
    </source>
</evidence>